<evidence type="ECO:0000313" key="4">
    <source>
        <dbReference type="Proteomes" id="UP001501510"/>
    </source>
</evidence>
<evidence type="ECO:0000259" key="2">
    <source>
        <dbReference type="PROSITE" id="PS51099"/>
    </source>
</evidence>
<accession>A0ABN1J952</accession>
<dbReference type="EMBL" id="BAAACG010000001">
    <property type="protein sequence ID" value="GAA0732648.1"/>
    <property type="molecule type" value="Genomic_DNA"/>
</dbReference>
<organism evidence="3 4">
    <name type="scientific">Clostridium oceanicum</name>
    <dbReference type="NCBI Taxonomy" id="1543"/>
    <lineage>
        <taxon>Bacteria</taxon>
        <taxon>Bacillati</taxon>
        <taxon>Bacillota</taxon>
        <taxon>Clostridia</taxon>
        <taxon>Eubacteriales</taxon>
        <taxon>Clostridiaceae</taxon>
        <taxon>Clostridium</taxon>
    </lineage>
</organism>
<dbReference type="RefSeq" id="WP_343758035.1">
    <property type="nucleotide sequence ID" value="NZ_BAAACG010000001.1"/>
</dbReference>
<dbReference type="Pfam" id="PF02302">
    <property type="entry name" value="PTS_IIB"/>
    <property type="match status" value="1"/>
</dbReference>
<evidence type="ECO:0000313" key="3">
    <source>
        <dbReference type="EMBL" id="GAA0732648.1"/>
    </source>
</evidence>
<proteinExistence type="predicted"/>
<dbReference type="InterPro" id="IPR036095">
    <property type="entry name" value="PTS_EIIB-like_sf"/>
</dbReference>
<sequence length="89" mass="9793">MKILTVCGLGMGTSLILRMNVEEVIKEAGKNYEVEHSDVSAATTMPCDYIATTSELAEVLKETGKKIIIINNYFDKKEIEKQLGEAGII</sequence>
<protein>
    <submittedName>
        <fullName evidence="3">PTS sugar transporter subunit IIB</fullName>
    </submittedName>
</protein>
<keyword evidence="3" id="KW-0813">Transport</keyword>
<dbReference type="SUPFAM" id="SSF52794">
    <property type="entry name" value="PTS system IIB component-like"/>
    <property type="match status" value="1"/>
</dbReference>
<dbReference type="InterPro" id="IPR003501">
    <property type="entry name" value="PTS_EIIB_2/3"/>
</dbReference>
<feature type="domain" description="PTS EIIB type-2" evidence="2">
    <location>
        <begin position="1"/>
        <end position="89"/>
    </location>
</feature>
<gene>
    <name evidence="3" type="ORF">GCM10008906_02550</name>
</gene>
<evidence type="ECO:0000256" key="1">
    <source>
        <dbReference type="ARBA" id="ARBA00022679"/>
    </source>
</evidence>
<comment type="caution">
    <text evidence="3">The sequence shown here is derived from an EMBL/GenBank/DDBJ whole genome shotgun (WGS) entry which is preliminary data.</text>
</comment>
<keyword evidence="1" id="KW-0808">Transferase</keyword>
<reference evidence="3 4" key="1">
    <citation type="journal article" date="2019" name="Int. J. Syst. Evol. Microbiol.">
        <title>The Global Catalogue of Microorganisms (GCM) 10K type strain sequencing project: providing services to taxonomists for standard genome sequencing and annotation.</title>
        <authorList>
            <consortium name="The Broad Institute Genomics Platform"/>
            <consortium name="The Broad Institute Genome Sequencing Center for Infectious Disease"/>
            <person name="Wu L."/>
            <person name="Ma J."/>
        </authorList>
    </citation>
    <scope>NUCLEOTIDE SEQUENCE [LARGE SCALE GENOMIC DNA]</scope>
    <source>
        <strain evidence="3 4">JCM 1407</strain>
    </source>
</reference>
<keyword evidence="4" id="KW-1185">Reference proteome</keyword>
<dbReference type="PROSITE" id="PS51099">
    <property type="entry name" value="PTS_EIIB_TYPE_2"/>
    <property type="match status" value="1"/>
</dbReference>
<dbReference type="Gene3D" id="3.40.50.2300">
    <property type="match status" value="1"/>
</dbReference>
<name>A0ABN1J952_9CLOT</name>
<keyword evidence="3" id="KW-0762">Sugar transport</keyword>
<dbReference type="InterPro" id="IPR013011">
    <property type="entry name" value="PTS_EIIB_2"/>
</dbReference>
<dbReference type="CDD" id="cd05563">
    <property type="entry name" value="PTS_IIB_ascorbate"/>
    <property type="match status" value="1"/>
</dbReference>
<dbReference type="Proteomes" id="UP001501510">
    <property type="component" value="Unassembled WGS sequence"/>
</dbReference>